<proteinExistence type="predicted"/>
<evidence type="ECO:0000313" key="2">
    <source>
        <dbReference type="EMBL" id="KAF7283971.1"/>
    </source>
</evidence>
<dbReference type="Pfam" id="PF21788">
    <property type="entry name" value="TNP-like_GBD"/>
    <property type="match status" value="1"/>
</dbReference>
<gene>
    <name evidence="2" type="ORF">GWI33_022791</name>
</gene>
<comment type="caution">
    <text evidence="2">The sequence shown here is derived from an EMBL/GenBank/DDBJ whole genome shotgun (WGS) entry which is preliminary data.</text>
</comment>
<protein>
    <recommendedName>
        <fullName evidence="1">Transposable element P transposase-like GTP-binding insertion domain-containing protein</fullName>
    </recommendedName>
</protein>
<name>A0A834IQB8_RHYFE</name>
<sequence length="216" mass="24191">MEECGLNVVATVCDQGSANVAAIRSLLDDTTQSFVRKKEENRHFGFLVNNKEIVPLLNLLKGIRNNMLTKDLHFTLNNIKRVAKWEHIEKLYIADRMAPFQMCPMLNDSHVIRGRLNKMKVKCCTQVFSKAVATAIVKGLTLGTLDKPLEPASVDTAILIFFLDDLFDNINSSKQFSTPGKPLKSAVLSTSGHTAFWEKAIRAVSTMKFRCPKMFG</sequence>
<dbReference type="InterPro" id="IPR048366">
    <property type="entry name" value="TNP-like_GBD"/>
</dbReference>
<evidence type="ECO:0000259" key="1">
    <source>
        <dbReference type="Pfam" id="PF21788"/>
    </source>
</evidence>
<keyword evidence="3" id="KW-1185">Reference proteome</keyword>
<feature type="domain" description="Transposable element P transposase-like GTP-binding insertion" evidence="1">
    <location>
        <begin position="59"/>
        <end position="178"/>
    </location>
</feature>
<accession>A0A834IQB8</accession>
<evidence type="ECO:0000313" key="3">
    <source>
        <dbReference type="Proteomes" id="UP000625711"/>
    </source>
</evidence>
<dbReference type="Proteomes" id="UP000625711">
    <property type="component" value="Unassembled WGS sequence"/>
</dbReference>
<dbReference type="AlphaFoldDB" id="A0A834IQB8"/>
<dbReference type="OrthoDB" id="7474070at2759"/>
<reference evidence="2" key="1">
    <citation type="submission" date="2020-08" db="EMBL/GenBank/DDBJ databases">
        <title>Genome sequencing and assembly of the red palm weevil Rhynchophorus ferrugineus.</title>
        <authorList>
            <person name="Dias G.B."/>
            <person name="Bergman C.M."/>
            <person name="Manee M."/>
        </authorList>
    </citation>
    <scope>NUCLEOTIDE SEQUENCE</scope>
    <source>
        <strain evidence="2">AA-2017</strain>
        <tissue evidence="2">Whole larva</tissue>
    </source>
</reference>
<dbReference type="EMBL" id="JAACXV010000085">
    <property type="protein sequence ID" value="KAF7283971.1"/>
    <property type="molecule type" value="Genomic_DNA"/>
</dbReference>
<organism evidence="2 3">
    <name type="scientific">Rhynchophorus ferrugineus</name>
    <name type="common">Red palm weevil</name>
    <name type="synonym">Curculio ferrugineus</name>
    <dbReference type="NCBI Taxonomy" id="354439"/>
    <lineage>
        <taxon>Eukaryota</taxon>
        <taxon>Metazoa</taxon>
        <taxon>Ecdysozoa</taxon>
        <taxon>Arthropoda</taxon>
        <taxon>Hexapoda</taxon>
        <taxon>Insecta</taxon>
        <taxon>Pterygota</taxon>
        <taxon>Neoptera</taxon>
        <taxon>Endopterygota</taxon>
        <taxon>Coleoptera</taxon>
        <taxon>Polyphaga</taxon>
        <taxon>Cucujiformia</taxon>
        <taxon>Curculionidae</taxon>
        <taxon>Dryophthorinae</taxon>
        <taxon>Rhynchophorus</taxon>
    </lineage>
</organism>